<dbReference type="GO" id="GO:0006783">
    <property type="term" value="P:heme biosynthetic process"/>
    <property type="evidence" value="ECO:0007669"/>
    <property type="project" value="UniProtKB-ARBA"/>
</dbReference>
<evidence type="ECO:0000256" key="10">
    <source>
        <dbReference type="ARBA" id="ARBA00023180"/>
    </source>
</evidence>
<evidence type="ECO:0000256" key="7">
    <source>
        <dbReference type="ARBA" id="ARBA00023057"/>
    </source>
</evidence>
<evidence type="ECO:0000256" key="11">
    <source>
        <dbReference type="ARBA" id="ARBA00035075"/>
    </source>
</evidence>
<feature type="transmembrane region" description="Helical" evidence="18">
    <location>
        <begin position="169"/>
        <end position="191"/>
    </location>
</feature>
<evidence type="ECO:0000256" key="3">
    <source>
        <dbReference type="ARBA" id="ARBA00022475"/>
    </source>
</evidence>
<proteinExistence type="inferred from homology"/>
<evidence type="ECO:0000256" key="2">
    <source>
        <dbReference type="ARBA" id="ARBA00022448"/>
    </source>
</evidence>
<feature type="transmembrane region" description="Helical" evidence="18">
    <location>
        <begin position="131"/>
        <end position="149"/>
    </location>
</feature>
<evidence type="ECO:0000313" key="21">
    <source>
        <dbReference type="Proteomes" id="UP000502823"/>
    </source>
</evidence>
<feature type="transmembrane region" description="Helical" evidence="18">
    <location>
        <begin position="257"/>
        <end position="278"/>
    </location>
</feature>
<keyword evidence="4" id="KW-0597">Phosphoprotein</keyword>
<comment type="similarity">
    <text evidence="14">Belongs to the major facilitator superfamily. Feline leukemia virus subgroup C receptor (TC 2.A.1.28.1) family.</text>
</comment>
<dbReference type="AlphaFoldDB" id="A0A6L2PEZ1"/>
<comment type="caution">
    <text evidence="20">The sequence shown here is derived from an EMBL/GenBank/DDBJ whole genome shotgun (WGS) entry which is preliminary data.</text>
</comment>
<dbReference type="Pfam" id="PF07690">
    <property type="entry name" value="MFS_1"/>
    <property type="match status" value="1"/>
</dbReference>
<feature type="transmembrane region" description="Helical" evidence="18">
    <location>
        <begin position="483"/>
        <end position="505"/>
    </location>
</feature>
<feature type="transmembrane region" description="Helical" evidence="18">
    <location>
        <begin position="423"/>
        <end position="441"/>
    </location>
</feature>
<evidence type="ECO:0000259" key="19">
    <source>
        <dbReference type="PROSITE" id="PS50850"/>
    </source>
</evidence>
<dbReference type="InterPro" id="IPR049680">
    <property type="entry name" value="FLVCR1-2_SLC49-like"/>
</dbReference>
<comment type="function">
    <text evidence="15">Uniporter that mediates the transport of extracellular choline and ethanolamine into cells, thereby playing a key role in phospholipid biosynthesis. Choline and ethanolamine are the precursors of phosphatidylcholine and phosphatidylethanolamine, respectively, the two most abundant phospholipids. Transport is not coupled with proton transport and is exclusively driven by the choline (or ethanolamine) gradient across the plasma membrane. Also acts as a heme b transporter that mediates heme efflux from the cytoplasm to the extracellular compartment.</text>
</comment>
<dbReference type="InterPro" id="IPR011701">
    <property type="entry name" value="MFS"/>
</dbReference>
<reference evidence="21" key="1">
    <citation type="submission" date="2020-01" db="EMBL/GenBank/DDBJ databases">
        <title>Draft genome sequence of the Termite Coptotermes fromosanus.</title>
        <authorList>
            <person name="Itakura S."/>
            <person name="Yosikawa Y."/>
            <person name="Umezawa K."/>
        </authorList>
    </citation>
    <scope>NUCLEOTIDE SEQUENCE [LARGE SCALE GENOMIC DNA]</scope>
</reference>
<feature type="transmembrane region" description="Helical" evidence="18">
    <location>
        <begin position="354"/>
        <end position="372"/>
    </location>
</feature>
<comment type="catalytic activity">
    <reaction evidence="12">
        <text>choline(out) = choline(in)</text>
        <dbReference type="Rhea" id="RHEA:32751"/>
        <dbReference type="ChEBI" id="CHEBI:15354"/>
    </reaction>
</comment>
<evidence type="ECO:0000256" key="14">
    <source>
        <dbReference type="ARBA" id="ARBA00046338"/>
    </source>
</evidence>
<dbReference type="InterPro" id="IPR020846">
    <property type="entry name" value="MFS_dom"/>
</dbReference>
<evidence type="ECO:0000256" key="18">
    <source>
        <dbReference type="SAM" id="Phobius"/>
    </source>
</evidence>
<evidence type="ECO:0000256" key="8">
    <source>
        <dbReference type="ARBA" id="ARBA00023136"/>
    </source>
</evidence>
<evidence type="ECO:0000256" key="6">
    <source>
        <dbReference type="ARBA" id="ARBA00022989"/>
    </source>
</evidence>
<name>A0A6L2PEZ1_COPFO</name>
<dbReference type="SUPFAM" id="SSF103473">
    <property type="entry name" value="MFS general substrate transporter"/>
    <property type="match status" value="1"/>
</dbReference>
<dbReference type="GO" id="GO:0097037">
    <property type="term" value="P:heme export"/>
    <property type="evidence" value="ECO:0007669"/>
    <property type="project" value="TreeGrafter"/>
</dbReference>
<protein>
    <recommendedName>
        <fullName evidence="16">Choline/ethanolamine transporter FLVCR1</fullName>
    </recommendedName>
    <alternativeName>
        <fullName evidence="17">Heme transporter FLVCR1</fullName>
    </alternativeName>
</protein>
<evidence type="ECO:0000256" key="9">
    <source>
        <dbReference type="ARBA" id="ARBA00023170"/>
    </source>
</evidence>
<dbReference type="GO" id="GO:0043249">
    <property type="term" value="P:erythrocyte maturation"/>
    <property type="evidence" value="ECO:0007669"/>
    <property type="project" value="UniProtKB-KW"/>
</dbReference>
<dbReference type="Gene3D" id="1.20.1250.20">
    <property type="entry name" value="MFS general substrate transporter like domains"/>
    <property type="match status" value="1"/>
</dbReference>
<dbReference type="CDD" id="cd17398">
    <property type="entry name" value="MFS_FLVCR_like"/>
    <property type="match status" value="1"/>
</dbReference>
<feature type="transmembrane region" description="Helical" evidence="18">
    <location>
        <begin position="392"/>
        <end position="411"/>
    </location>
</feature>
<gene>
    <name evidence="20" type="ORF">Cfor_04598</name>
</gene>
<feature type="transmembrane region" description="Helical" evidence="18">
    <location>
        <begin position="198"/>
        <end position="217"/>
    </location>
</feature>
<evidence type="ECO:0000256" key="16">
    <source>
        <dbReference type="ARBA" id="ARBA00068050"/>
    </source>
</evidence>
<dbReference type="PANTHER" id="PTHR10924:SF4">
    <property type="entry name" value="GH15861P"/>
    <property type="match status" value="1"/>
</dbReference>
<dbReference type="GO" id="GO:0031966">
    <property type="term" value="C:mitochondrial membrane"/>
    <property type="evidence" value="ECO:0007669"/>
    <property type="project" value="UniProtKB-ARBA"/>
</dbReference>
<keyword evidence="6 18" id="KW-1133">Transmembrane helix</keyword>
<keyword evidence="8 18" id="KW-0472">Membrane</keyword>
<keyword evidence="10" id="KW-0325">Glycoprotein</keyword>
<comment type="catalytic activity">
    <reaction evidence="11">
        <text>heme b(in) = heme b(out)</text>
        <dbReference type="Rhea" id="RHEA:75443"/>
        <dbReference type="ChEBI" id="CHEBI:60344"/>
    </reaction>
</comment>
<dbReference type="FunCoup" id="A0A6L2PEZ1">
    <property type="interactions" value="244"/>
</dbReference>
<evidence type="ECO:0000256" key="13">
    <source>
        <dbReference type="ARBA" id="ARBA00045087"/>
    </source>
</evidence>
<dbReference type="FunFam" id="1.20.1250.20:FF:000184">
    <property type="entry name" value="Feline leukemia virus subgroup C receptor-related protein 1"/>
    <property type="match status" value="1"/>
</dbReference>
<evidence type="ECO:0000256" key="15">
    <source>
        <dbReference type="ARBA" id="ARBA00060240"/>
    </source>
</evidence>
<feature type="transmembrane region" description="Helical" evidence="18">
    <location>
        <begin position="447"/>
        <end position="471"/>
    </location>
</feature>
<dbReference type="Proteomes" id="UP000502823">
    <property type="component" value="Unassembled WGS sequence"/>
</dbReference>
<dbReference type="OrthoDB" id="422206at2759"/>
<feature type="transmembrane region" description="Helical" evidence="18">
    <location>
        <begin position="511"/>
        <end position="531"/>
    </location>
</feature>
<dbReference type="GO" id="GO:0020037">
    <property type="term" value="F:heme binding"/>
    <property type="evidence" value="ECO:0007669"/>
    <property type="project" value="TreeGrafter"/>
</dbReference>
<evidence type="ECO:0000256" key="17">
    <source>
        <dbReference type="ARBA" id="ARBA00080886"/>
    </source>
</evidence>
<dbReference type="GO" id="GO:0015232">
    <property type="term" value="F:heme transmembrane transporter activity"/>
    <property type="evidence" value="ECO:0007669"/>
    <property type="project" value="UniProtKB-ARBA"/>
</dbReference>
<feature type="transmembrane region" description="Helical" evidence="18">
    <location>
        <begin position="223"/>
        <end position="245"/>
    </location>
</feature>
<keyword evidence="21" id="KW-1185">Reference proteome</keyword>
<comment type="subcellular location">
    <subcellularLocation>
        <location evidence="1">Cell membrane</location>
        <topology evidence="1">Multi-pass membrane protein</topology>
    </subcellularLocation>
</comment>
<comment type="catalytic activity">
    <reaction evidence="13">
        <text>ethanolamine(in) = ethanolamine(out)</text>
        <dbReference type="Rhea" id="RHEA:32747"/>
        <dbReference type="ChEBI" id="CHEBI:57603"/>
    </reaction>
</comment>
<keyword evidence="7" id="KW-0265">Erythrocyte maturation</keyword>
<accession>A0A6L2PEZ1</accession>
<keyword evidence="2" id="KW-0813">Transport</keyword>
<keyword evidence="5 18" id="KW-0812">Transmembrane</keyword>
<keyword evidence="9" id="KW-0675">Receptor</keyword>
<evidence type="ECO:0000256" key="5">
    <source>
        <dbReference type="ARBA" id="ARBA00022692"/>
    </source>
</evidence>
<sequence>MALRLGNSVTSSAFWRHSVSPNGADSVKTFCRKCQYDGIDRRQAFAEVQDVVRCNLLERCREMMSFPLPCEPVKIFCRNVSRYVVSQSRDYCTTNMANKEVPSISQDVQGPPLQHQQQHQPNPYKLYKRRWLILLIFVLYSMSNAMQWIQYSIISNIITRFYSVDSYAVSWTSMIYMISYVPLIFPASWFLDKMGLRISAMLGALGTAGGSWIKVASASPDGFAVAFVGQTVVAVSQVFILSVPARLAAVWFGQHEVSSACSIGVFGNQLGVAIGFLFPSMMVKNHENLEDVGHDLSVMYYSVAGFTTVLLVLIILLFKAEPPLPPSPAQAEQRANEDSNFVGSVKRLMTNKGYVLLMMSYSLNVGVFYAISTLLNDVVLRYFKDSEEDAGRIGLIMVLAGMVGSVVAGVVLDKTHRFKETAITLYVFSLFGMVVYTFTLNTEEIGVVYFTGALLGFFMTGYLPVGFELAAELTFPEPEGTSAGLLNASVQVFGIALTNCYSWLLDATNDKWANGAMCIALAFGVVLTMYIKSDLRRQAAQGPKLPAYAPTIQ</sequence>
<feature type="transmembrane region" description="Helical" evidence="18">
    <location>
        <begin position="298"/>
        <end position="318"/>
    </location>
</feature>
<dbReference type="InterPro" id="IPR036259">
    <property type="entry name" value="MFS_trans_sf"/>
</dbReference>
<evidence type="ECO:0000313" key="20">
    <source>
        <dbReference type="EMBL" id="GFG31099.1"/>
    </source>
</evidence>
<keyword evidence="3" id="KW-1003">Cell membrane</keyword>
<dbReference type="PANTHER" id="PTHR10924">
    <property type="entry name" value="MAJOR FACILITATOR SUPERFAMILY PROTEIN-RELATED"/>
    <property type="match status" value="1"/>
</dbReference>
<feature type="domain" description="Major facilitator superfamily (MFS) profile" evidence="19">
    <location>
        <begin position="129"/>
        <end position="536"/>
    </location>
</feature>
<evidence type="ECO:0000256" key="4">
    <source>
        <dbReference type="ARBA" id="ARBA00022553"/>
    </source>
</evidence>
<evidence type="ECO:0000256" key="12">
    <source>
        <dbReference type="ARBA" id="ARBA00036811"/>
    </source>
</evidence>
<organism evidence="20 21">
    <name type="scientific">Coptotermes formosanus</name>
    <name type="common">Formosan subterranean termite</name>
    <dbReference type="NCBI Taxonomy" id="36987"/>
    <lineage>
        <taxon>Eukaryota</taxon>
        <taxon>Metazoa</taxon>
        <taxon>Ecdysozoa</taxon>
        <taxon>Arthropoda</taxon>
        <taxon>Hexapoda</taxon>
        <taxon>Insecta</taxon>
        <taxon>Pterygota</taxon>
        <taxon>Neoptera</taxon>
        <taxon>Polyneoptera</taxon>
        <taxon>Dictyoptera</taxon>
        <taxon>Blattodea</taxon>
        <taxon>Blattoidea</taxon>
        <taxon>Termitoidae</taxon>
        <taxon>Rhinotermitidae</taxon>
        <taxon>Coptotermes</taxon>
    </lineage>
</organism>
<dbReference type="InParanoid" id="A0A6L2PEZ1"/>
<evidence type="ECO:0000256" key="1">
    <source>
        <dbReference type="ARBA" id="ARBA00004651"/>
    </source>
</evidence>
<dbReference type="GO" id="GO:0005886">
    <property type="term" value="C:plasma membrane"/>
    <property type="evidence" value="ECO:0007669"/>
    <property type="project" value="UniProtKB-SubCell"/>
</dbReference>
<dbReference type="PROSITE" id="PS50850">
    <property type="entry name" value="MFS"/>
    <property type="match status" value="1"/>
</dbReference>
<dbReference type="EMBL" id="BLKM01000280">
    <property type="protein sequence ID" value="GFG31099.1"/>
    <property type="molecule type" value="Genomic_DNA"/>
</dbReference>